<evidence type="ECO:0000256" key="6">
    <source>
        <dbReference type="ARBA" id="ARBA00023098"/>
    </source>
</evidence>
<dbReference type="PANTHER" id="PTHR31727">
    <property type="entry name" value="OLEOYL-ACYL CARRIER PROTEIN THIOESTERASE 1, CHLOROPLASTIC"/>
    <property type="match status" value="1"/>
</dbReference>
<dbReference type="STRING" id="394503.Ccel_2461"/>
<keyword evidence="6" id="KW-0443">Lipid metabolism</keyword>
<dbReference type="GO" id="GO:0000036">
    <property type="term" value="F:acyl carrier activity"/>
    <property type="evidence" value="ECO:0007669"/>
    <property type="project" value="TreeGrafter"/>
</dbReference>
<dbReference type="PANTHER" id="PTHR31727:SF6">
    <property type="entry name" value="OLEOYL-ACYL CARRIER PROTEIN THIOESTERASE 1, CHLOROPLASTIC"/>
    <property type="match status" value="1"/>
</dbReference>
<comment type="similarity">
    <text evidence="1">Belongs to the acyl-ACP thioesterase family.</text>
</comment>
<evidence type="ECO:0000256" key="2">
    <source>
        <dbReference type="ARBA" id="ARBA00022516"/>
    </source>
</evidence>
<dbReference type="Proteomes" id="UP000001349">
    <property type="component" value="Chromosome"/>
</dbReference>
<proteinExistence type="inferred from homology"/>
<evidence type="ECO:0000259" key="8">
    <source>
        <dbReference type="Pfam" id="PF01643"/>
    </source>
</evidence>
<evidence type="ECO:0000256" key="4">
    <source>
        <dbReference type="ARBA" id="ARBA00022832"/>
    </source>
</evidence>
<dbReference type="InterPro" id="IPR002864">
    <property type="entry name" value="Acyl-ACP_thioesterase_NHD"/>
</dbReference>
<evidence type="ECO:0000313" key="10">
    <source>
        <dbReference type="EMBL" id="ACL76790.1"/>
    </source>
</evidence>
<evidence type="ECO:0000313" key="11">
    <source>
        <dbReference type="Proteomes" id="UP000001349"/>
    </source>
</evidence>
<keyword evidence="5" id="KW-0809">Transit peptide</keyword>
<dbReference type="CDD" id="cd00586">
    <property type="entry name" value="4HBT"/>
    <property type="match status" value="1"/>
</dbReference>
<evidence type="ECO:0000256" key="7">
    <source>
        <dbReference type="ARBA" id="ARBA00023160"/>
    </source>
</evidence>
<evidence type="ECO:0000256" key="5">
    <source>
        <dbReference type="ARBA" id="ARBA00022946"/>
    </source>
</evidence>
<dbReference type="Pfam" id="PF20791">
    <property type="entry name" value="Acyl-ACP_TE_C"/>
    <property type="match status" value="1"/>
</dbReference>
<dbReference type="SUPFAM" id="SSF54637">
    <property type="entry name" value="Thioesterase/thiol ester dehydrase-isomerase"/>
    <property type="match status" value="2"/>
</dbReference>
<dbReference type="InterPro" id="IPR029069">
    <property type="entry name" value="HotDog_dom_sf"/>
</dbReference>
<dbReference type="InterPro" id="IPR045023">
    <property type="entry name" value="FATA/B"/>
</dbReference>
<keyword evidence="4" id="KW-0276">Fatty acid metabolism</keyword>
<dbReference type="Gene3D" id="3.10.129.10">
    <property type="entry name" value="Hotdog Thioesterase"/>
    <property type="match status" value="1"/>
</dbReference>
<keyword evidence="7" id="KW-0275">Fatty acid biosynthesis</keyword>
<protein>
    <submittedName>
        <fullName evidence="10">Acyl-ACP thioesterase</fullName>
    </submittedName>
</protein>
<organism evidence="10 11">
    <name type="scientific">Ruminiclostridium cellulolyticum (strain ATCC 35319 / DSM 5812 / JCM 6584 / H10)</name>
    <name type="common">Clostridium cellulolyticum</name>
    <dbReference type="NCBI Taxonomy" id="394503"/>
    <lineage>
        <taxon>Bacteria</taxon>
        <taxon>Bacillati</taxon>
        <taxon>Bacillota</taxon>
        <taxon>Clostridia</taxon>
        <taxon>Eubacteriales</taxon>
        <taxon>Oscillospiraceae</taxon>
        <taxon>Ruminiclostridium</taxon>
    </lineage>
</organism>
<feature type="domain" description="Acyl-ACP thioesterase N-terminal hotdog" evidence="8">
    <location>
        <begin position="6"/>
        <end position="127"/>
    </location>
</feature>
<dbReference type="OrthoDB" id="9801517at2"/>
<dbReference type="EMBL" id="CP001348">
    <property type="protein sequence ID" value="ACL76790.1"/>
    <property type="molecule type" value="Genomic_DNA"/>
</dbReference>
<sequence>MEPLSIYKKNYHVDYGDADFYKRLKLSYLFNYFQNIAGLHSENTNVGIRKLQNDYGAAWVMTRMLMDINRMPECNEEISIETWPVEPKKKMIDRNFIVRDMDGSILASAISTWVILDMEKREMVRIDSVIPPQYPEFLKSKAIDRKFDKLKPSGQLQPAYKKLVGFSDIDINGHVNNAKYIDYILDCFTVEKHGEYRVKSIQINYVNEAVAGDIISLYKDTVDMDGSDKAVYITGINEVDGKVNFESHIRVQ</sequence>
<dbReference type="InterPro" id="IPR049427">
    <property type="entry name" value="Acyl-ACP_TE_C"/>
</dbReference>
<keyword evidence="11" id="KW-1185">Reference proteome</keyword>
<evidence type="ECO:0000259" key="9">
    <source>
        <dbReference type="Pfam" id="PF20791"/>
    </source>
</evidence>
<feature type="domain" description="Acyl-ACP thioesterase-like C-terminal" evidence="9">
    <location>
        <begin position="164"/>
        <end position="224"/>
    </location>
</feature>
<gene>
    <name evidence="10" type="ordered locus">Ccel_2461</name>
</gene>
<accession>B8I625</accession>
<keyword evidence="3" id="KW-0378">Hydrolase</keyword>
<dbReference type="RefSeq" id="WP_015925879.1">
    <property type="nucleotide sequence ID" value="NC_011898.1"/>
</dbReference>
<name>B8I625_RUMCH</name>
<dbReference type="KEGG" id="cce:Ccel_2461"/>
<keyword evidence="2" id="KW-0444">Lipid biosynthesis</keyword>
<evidence type="ECO:0000256" key="3">
    <source>
        <dbReference type="ARBA" id="ARBA00022801"/>
    </source>
</evidence>
<evidence type="ECO:0000256" key="1">
    <source>
        <dbReference type="ARBA" id="ARBA00006500"/>
    </source>
</evidence>
<dbReference type="GO" id="GO:0016297">
    <property type="term" value="F:fatty acyl-[ACP] hydrolase activity"/>
    <property type="evidence" value="ECO:0007669"/>
    <property type="project" value="InterPro"/>
</dbReference>
<dbReference type="eggNOG" id="COG3884">
    <property type="taxonomic scope" value="Bacteria"/>
</dbReference>
<dbReference type="Pfam" id="PF01643">
    <property type="entry name" value="Acyl-ACP_TE"/>
    <property type="match status" value="1"/>
</dbReference>
<dbReference type="AlphaFoldDB" id="B8I625"/>
<reference evidence="10 11" key="1">
    <citation type="submission" date="2009-01" db="EMBL/GenBank/DDBJ databases">
        <title>Complete sequence of Clostridium cellulolyticum H10.</title>
        <authorList>
            <consortium name="US DOE Joint Genome Institute"/>
            <person name="Lucas S."/>
            <person name="Copeland A."/>
            <person name="Lapidus A."/>
            <person name="Glavina del Rio T."/>
            <person name="Dalin E."/>
            <person name="Tice H."/>
            <person name="Bruce D."/>
            <person name="Goodwin L."/>
            <person name="Pitluck S."/>
            <person name="Chertkov O."/>
            <person name="Saunders E."/>
            <person name="Brettin T."/>
            <person name="Detter J.C."/>
            <person name="Han C."/>
            <person name="Larimer F."/>
            <person name="Land M."/>
            <person name="Hauser L."/>
            <person name="Kyrpides N."/>
            <person name="Ivanova N."/>
            <person name="Zhou J."/>
            <person name="Richardson P."/>
        </authorList>
    </citation>
    <scope>NUCLEOTIDE SEQUENCE [LARGE SCALE GENOMIC DNA]</scope>
    <source>
        <strain evidence="11">ATCC 35319 / DSM 5812 / JCM 6584 / H10</strain>
    </source>
</reference>
<dbReference type="HOGENOM" id="CLU_045466_2_0_9"/>